<comment type="caution">
    <text evidence="1">The sequence shown here is derived from an EMBL/GenBank/DDBJ whole genome shotgun (WGS) entry which is preliminary data.</text>
</comment>
<dbReference type="EMBL" id="AHHD01000156">
    <property type="protein sequence ID" value="EKG19695.1"/>
    <property type="molecule type" value="Genomic_DNA"/>
</dbReference>
<dbReference type="PANTHER" id="PTHR40616">
    <property type="entry name" value="LINALOOL DEHYDRATASE_ISOMERASE DOMAIN-CONTAINING PROTEIN"/>
    <property type="match status" value="1"/>
</dbReference>
<accession>K2SSJ0</accession>
<dbReference type="Proteomes" id="UP000007129">
    <property type="component" value="Unassembled WGS sequence"/>
</dbReference>
<dbReference type="eggNOG" id="ENOG502SJ4X">
    <property type="taxonomic scope" value="Eukaryota"/>
</dbReference>
<dbReference type="PANTHER" id="PTHR40616:SF1">
    <property type="entry name" value="LINALOOL DEHYDRATASE_ISOMERASE DOMAIN-CONTAINING PROTEIN"/>
    <property type="match status" value="1"/>
</dbReference>
<evidence type="ECO:0000313" key="2">
    <source>
        <dbReference type="Proteomes" id="UP000007129"/>
    </source>
</evidence>
<organism evidence="1 2">
    <name type="scientific">Macrophomina phaseolina (strain MS6)</name>
    <name type="common">Charcoal rot fungus</name>
    <dbReference type="NCBI Taxonomy" id="1126212"/>
    <lineage>
        <taxon>Eukaryota</taxon>
        <taxon>Fungi</taxon>
        <taxon>Dikarya</taxon>
        <taxon>Ascomycota</taxon>
        <taxon>Pezizomycotina</taxon>
        <taxon>Dothideomycetes</taxon>
        <taxon>Dothideomycetes incertae sedis</taxon>
        <taxon>Botryosphaeriales</taxon>
        <taxon>Botryosphaeriaceae</taxon>
        <taxon>Macrophomina</taxon>
    </lineage>
</organism>
<dbReference type="HOGENOM" id="CLU_1970957_0_0_1"/>
<gene>
    <name evidence="1" type="ORF">MPH_03006</name>
</gene>
<sequence length="127" mass="14041">MRAFMVAWTGNRLGNSTLTSFADTQGSLLLELFAWNGSNTLGEYNAPTYIGMDIWALSAALKYAPAKSTIRSTSKYVLTELWKDVAAHYNGYLKNMVGRMSLPMKYPSTNVFGANDPKHTTVHIQGI</sequence>
<dbReference type="VEuPathDB" id="FungiDB:MPH_03006"/>
<evidence type="ECO:0000313" key="1">
    <source>
        <dbReference type="EMBL" id="EKG19695.1"/>
    </source>
</evidence>
<proteinExistence type="predicted"/>
<name>K2SSJ0_MACPH</name>
<reference evidence="1 2" key="1">
    <citation type="journal article" date="2012" name="BMC Genomics">
        <title>Tools to kill: Genome of one of the most destructive plant pathogenic fungi Macrophomina phaseolina.</title>
        <authorList>
            <person name="Islam M.S."/>
            <person name="Haque M.S."/>
            <person name="Islam M.M."/>
            <person name="Emdad E.M."/>
            <person name="Halim A."/>
            <person name="Hossen Q.M.M."/>
            <person name="Hossain M.Z."/>
            <person name="Ahmed B."/>
            <person name="Rahim S."/>
            <person name="Rahman M.S."/>
            <person name="Alam M.M."/>
            <person name="Hou S."/>
            <person name="Wan X."/>
            <person name="Saito J.A."/>
            <person name="Alam M."/>
        </authorList>
    </citation>
    <scope>NUCLEOTIDE SEQUENCE [LARGE SCALE GENOMIC DNA]</scope>
    <source>
        <strain evidence="1 2">MS6</strain>
    </source>
</reference>
<dbReference type="OrthoDB" id="2580323at2759"/>
<protein>
    <submittedName>
        <fullName evidence="1">Uncharacterized protein</fullName>
    </submittedName>
</protein>
<dbReference type="InParanoid" id="K2SSJ0"/>
<dbReference type="AlphaFoldDB" id="K2SSJ0"/>